<dbReference type="InterPro" id="IPR000838">
    <property type="entry name" value="RNA_pol_sigma70_ECF_CS"/>
</dbReference>
<organism evidence="9 10">
    <name type="scientific">Methylobacterium persicinum</name>
    <dbReference type="NCBI Taxonomy" id="374426"/>
    <lineage>
        <taxon>Bacteria</taxon>
        <taxon>Pseudomonadati</taxon>
        <taxon>Pseudomonadota</taxon>
        <taxon>Alphaproteobacteria</taxon>
        <taxon>Hyphomicrobiales</taxon>
        <taxon>Methylobacteriaceae</taxon>
        <taxon>Methylobacterium</taxon>
    </lineage>
</organism>
<keyword evidence="4 6" id="KW-0238">DNA-binding</keyword>
<proteinExistence type="inferred from homology"/>
<keyword evidence="2 6" id="KW-0805">Transcription regulation</keyword>
<evidence type="ECO:0000259" key="8">
    <source>
        <dbReference type="Pfam" id="PF08281"/>
    </source>
</evidence>
<name>A0ABU0HJZ6_9HYPH</name>
<evidence type="ECO:0000256" key="2">
    <source>
        <dbReference type="ARBA" id="ARBA00023015"/>
    </source>
</evidence>
<evidence type="ECO:0000313" key="9">
    <source>
        <dbReference type="EMBL" id="MDQ0442638.1"/>
    </source>
</evidence>
<evidence type="ECO:0000256" key="5">
    <source>
        <dbReference type="ARBA" id="ARBA00023163"/>
    </source>
</evidence>
<dbReference type="CDD" id="cd06171">
    <property type="entry name" value="Sigma70_r4"/>
    <property type="match status" value="1"/>
</dbReference>
<keyword evidence="10" id="KW-1185">Reference proteome</keyword>
<dbReference type="InterPro" id="IPR039425">
    <property type="entry name" value="RNA_pol_sigma-70-like"/>
</dbReference>
<evidence type="ECO:0000313" key="10">
    <source>
        <dbReference type="Proteomes" id="UP001236369"/>
    </source>
</evidence>
<dbReference type="Pfam" id="PF04542">
    <property type="entry name" value="Sigma70_r2"/>
    <property type="match status" value="1"/>
</dbReference>
<keyword evidence="5 6" id="KW-0804">Transcription</keyword>
<dbReference type="PROSITE" id="PS01063">
    <property type="entry name" value="SIGMA70_ECF"/>
    <property type="match status" value="1"/>
</dbReference>
<dbReference type="PANTHER" id="PTHR43133:SF25">
    <property type="entry name" value="RNA POLYMERASE SIGMA FACTOR RFAY-RELATED"/>
    <property type="match status" value="1"/>
</dbReference>
<dbReference type="RefSeq" id="WP_238248012.1">
    <property type="nucleotide sequence ID" value="NZ_BPQX01000014.1"/>
</dbReference>
<dbReference type="InterPro" id="IPR013249">
    <property type="entry name" value="RNA_pol_sigma70_r4_t2"/>
</dbReference>
<dbReference type="InterPro" id="IPR013325">
    <property type="entry name" value="RNA_pol_sigma_r2"/>
</dbReference>
<dbReference type="InterPro" id="IPR014284">
    <property type="entry name" value="RNA_pol_sigma-70_dom"/>
</dbReference>
<dbReference type="InterPro" id="IPR036388">
    <property type="entry name" value="WH-like_DNA-bd_sf"/>
</dbReference>
<dbReference type="SUPFAM" id="SSF88946">
    <property type="entry name" value="Sigma2 domain of RNA polymerase sigma factors"/>
    <property type="match status" value="1"/>
</dbReference>
<evidence type="ECO:0000256" key="6">
    <source>
        <dbReference type="RuleBase" id="RU000716"/>
    </source>
</evidence>
<dbReference type="SUPFAM" id="SSF88659">
    <property type="entry name" value="Sigma3 and sigma4 domains of RNA polymerase sigma factors"/>
    <property type="match status" value="1"/>
</dbReference>
<feature type="domain" description="RNA polymerase sigma-70 region 2" evidence="7">
    <location>
        <begin position="2"/>
        <end position="62"/>
    </location>
</feature>
<evidence type="ECO:0000256" key="4">
    <source>
        <dbReference type="ARBA" id="ARBA00023125"/>
    </source>
</evidence>
<accession>A0ABU0HJZ6</accession>
<protein>
    <recommendedName>
        <fullName evidence="6">RNA polymerase sigma factor</fullName>
    </recommendedName>
</protein>
<comment type="caution">
    <text evidence="9">The sequence shown here is derived from an EMBL/GenBank/DDBJ whole genome shotgun (WGS) entry which is preliminary data.</text>
</comment>
<dbReference type="NCBIfam" id="TIGR02937">
    <property type="entry name" value="sigma70-ECF"/>
    <property type="match status" value="1"/>
</dbReference>
<dbReference type="Proteomes" id="UP001236369">
    <property type="component" value="Unassembled WGS sequence"/>
</dbReference>
<reference evidence="9 10" key="1">
    <citation type="submission" date="2023-07" db="EMBL/GenBank/DDBJ databases">
        <title>Genomic Encyclopedia of Type Strains, Phase IV (KMG-IV): sequencing the most valuable type-strain genomes for metagenomic binning, comparative biology and taxonomic classification.</title>
        <authorList>
            <person name="Goeker M."/>
        </authorList>
    </citation>
    <scope>NUCLEOTIDE SEQUENCE [LARGE SCALE GENOMIC DNA]</scope>
    <source>
        <strain evidence="9 10">DSM 19562</strain>
    </source>
</reference>
<sequence>MPDLRRYALSLVRDATESEDLVQYTLLKAWEHRASYRPGTGLKAWLFTILRNGHLNGRMKYRREVPDPEGSHAAGLASLADQEHRLEVQDMQEALARLEPAQREALLLIAVEDLTYEAAAARIGCPPGTVKSRVSRARDRLAAELGEA</sequence>
<dbReference type="InterPro" id="IPR007627">
    <property type="entry name" value="RNA_pol_sigma70_r2"/>
</dbReference>
<dbReference type="Pfam" id="PF08281">
    <property type="entry name" value="Sigma70_r4_2"/>
    <property type="match status" value="1"/>
</dbReference>
<feature type="domain" description="RNA polymerase sigma factor 70 region 4 type 2" evidence="8">
    <location>
        <begin position="90"/>
        <end position="141"/>
    </location>
</feature>
<evidence type="ECO:0000256" key="3">
    <source>
        <dbReference type="ARBA" id="ARBA00023082"/>
    </source>
</evidence>
<dbReference type="Gene3D" id="1.10.1740.10">
    <property type="match status" value="1"/>
</dbReference>
<gene>
    <name evidence="9" type="ORF">QO016_002135</name>
</gene>
<dbReference type="PANTHER" id="PTHR43133">
    <property type="entry name" value="RNA POLYMERASE ECF-TYPE SIGMA FACTO"/>
    <property type="match status" value="1"/>
</dbReference>
<dbReference type="InterPro" id="IPR013324">
    <property type="entry name" value="RNA_pol_sigma_r3/r4-like"/>
</dbReference>
<keyword evidence="3 6" id="KW-0731">Sigma factor</keyword>
<evidence type="ECO:0000259" key="7">
    <source>
        <dbReference type="Pfam" id="PF04542"/>
    </source>
</evidence>
<dbReference type="Gene3D" id="1.10.10.10">
    <property type="entry name" value="Winged helix-like DNA-binding domain superfamily/Winged helix DNA-binding domain"/>
    <property type="match status" value="1"/>
</dbReference>
<evidence type="ECO:0000256" key="1">
    <source>
        <dbReference type="ARBA" id="ARBA00010641"/>
    </source>
</evidence>
<dbReference type="EMBL" id="JAUSVV010000004">
    <property type="protein sequence ID" value="MDQ0442638.1"/>
    <property type="molecule type" value="Genomic_DNA"/>
</dbReference>
<comment type="similarity">
    <text evidence="1 6">Belongs to the sigma-70 factor family. ECF subfamily.</text>
</comment>